<dbReference type="GO" id="GO:0016887">
    <property type="term" value="F:ATP hydrolysis activity"/>
    <property type="evidence" value="ECO:0007669"/>
    <property type="project" value="InterPro"/>
</dbReference>
<dbReference type="SUPFAM" id="SSF52540">
    <property type="entry name" value="P-loop containing nucleoside triphosphate hydrolases"/>
    <property type="match status" value="1"/>
</dbReference>
<dbReference type="InterPro" id="IPR017871">
    <property type="entry name" value="ABC_transporter-like_CS"/>
</dbReference>
<name>A0A844G023_9BACT</name>
<dbReference type="Pfam" id="PF14524">
    <property type="entry name" value="Wzt_C"/>
    <property type="match status" value="1"/>
</dbReference>
<sequence>MSSEGAVLRVSHISKCYEIYQKPVHRLYQTLCMGHRNFFREFWALRDISFEVGRGECIGILGRNGAGKSTLLQIIAGTLQPTTGEVERRGRIGALLELGSGFNPEFTGRENVFLNGTILGLKRREILAKYDEIIDFADIGDFIDQPVKTYSSGMRMRLAFAVQIVTAPDILIIDEALSVGDTAFQQKCMRYLRKFMEDHTVLFVSHNISSVKSLCSHAIYLKKGRMVTSGEPKQVADLYLKELYAENQKIDGTRKAPAAKPVPGGPAKWRDMRTDFLNRTNLRNDLEVFTFKEDSRSFGAGGIKIKNVCFTDEKNKPVNWIVGGEIVKLHVECLAKQDIHSPIVGFYVNDKLGQKLFGDNTCLTYLDNPLTIRAGEMFSADFTFVMPLLPKGHYSVLLSAAEGTQKENVQHEWMYEALLFESHASSVAVGLAGIPMHEIKMTRLGRMEEK</sequence>
<keyword evidence="2" id="KW-0813">Transport</keyword>
<comment type="caution">
    <text evidence="6">The sequence shown here is derived from an EMBL/GenBank/DDBJ whole genome shotgun (WGS) entry which is preliminary data.</text>
</comment>
<dbReference type="CDD" id="cd03220">
    <property type="entry name" value="ABC_KpsT_Wzt"/>
    <property type="match status" value="1"/>
</dbReference>
<dbReference type="PANTHER" id="PTHR46743">
    <property type="entry name" value="TEICHOIC ACIDS EXPORT ATP-BINDING PROTEIN TAGH"/>
    <property type="match status" value="1"/>
</dbReference>
<keyword evidence="7" id="KW-1185">Reference proteome</keyword>
<feature type="domain" description="ABC transporter" evidence="5">
    <location>
        <begin position="8"/>
        <end position="248"/>
    </location>
</feature>
<evidence type="ECO:0000313" key="6">
    <source>
        <dbReference type="EMBL" id="MST96917.1"/>
    </source>
</evidence>
<dbReference type="Gene3D" id="2.70.50.60">
    <property type="entry name" value="abc- transporter (atp binding component) like domain"/>
    <property type="match status" value="1"/>
</dbReference>
<comment type="similarity">
    <text evidence="1">Belongs to the ABC transporter superfamily.</text>
</comment>
<dbReference type="EMBL" id="VUNS01000006">
    <property type="protein sequence ID" value="MST96917.1"/>
    <property type="molecule type" value="Genomic_DNA"/>
</dbReference>
<dbReference type="PROSITE" id="PS50893">
    <property type="entry name" value="ABC_TRANSPORTER_2"/>
    <property type="match status" value="1"/>
</dbReference>
<reference evidence="6 7" key="1">
    <citation type="submission" date="2019-08" db="EMBL/GenBank/DDBJ databases">
        <title>In-depth cultivation of the pig gut microbiome towards novel bacterial diversity and tailored functional studies.</title>
        <authorList>
            <person name="Wylensek D."/>
            <person name="Hitch T.C.A."/>
            <person name="Clavel T."/>
        </authorList>
    </citation>
    <scope>NUCLEOTIDE SEQUENCE [LARGE SCALE GENOMIC DNA]</scope>
    <source>
        <strain evidence="6 7">BBE-744-WT-12</strain>
    </source>
</reference>
<protein>
    <submittedName>
        <fullName evidence="6">ABC transporter ATP-binding protein</fullName>
    </submittedName>
</protein>
<evidence type="ECO:0000256" key="1">
    <source>
        <dbReference type="ARBA" id="ARBA00005417"/>
    </source>
</evidence>
<dbReference type="Proteomes" id="UP000435649">
    <property type="component" value="Unassembled WGS sequence"/>
</dbReference>
<keyword evidence="4 6" id="KW-0067">ATP-binding</keyword>
<evidence type="ECO:0000259" key="5">
    <source>
        <dbReference type="PROSITE" id="PS50893"/>
    </source>
</evidence>
<dbReference type="InterPro" id="IPR003593">
    <property type="entry name" value="AAA+_ATPase"/>
</dbReference>
<dbReference type="GO" id="GO:0005524">
    <property type="term" value="F:ATP binding"/>
    <property type="evidence" value="ECO:0007669"/>
    <property type="project" value="UniProtKB-KW"/>
</dbReference>
<dbReference type="PROSITE" id="PS00211">
    <property type="entry name" value="ABC_TRANSPORTER_1"/>
    <property type="match status" value="1"/>
</dbReference>
<dbReference type="InterPro" id="IPR050683">
    <property type="entry name" value="Bact_Polysacc_Export_ATP-bd"/>
</dbReference>
<evidence type="ECO:0000256" key="3">
    <source>
        <dbReference type="ARBA" id="ARBA00022741"/>
    </source>
</evidence>
<dbReference type="InterPro" id="IPR003439">
    <property type="entry name" value="ABC_transporter-like_ATP-bd"/>
</dbReference>
<dbReference type="Gene3D" id="3.40.50.300">
    <property type="entry name" value="P-loop containing nucleotide triphosphate hydrolases"/>
    <property type="match status" value="1"/>
</dbReference>
<accession>A0A844G023</accession>
<dbReference type="AlphaFoldDB" id="A0A844G023"/>
<dbReference type="InterPro" id="IPR015860">
    <property type="entry name" value="ABC_transpr_TagH-like"/>
</dbReference>
<gene>
    <name evidence="6" type="ORF">FYJ85_07630</name>
</gene>
<evidence type="ECO:0000256" key="4">
    <source>
        <dbReference type="ARBA" id="ARBA00022840"/>
    </source>
</evidence>
<evidence type="ECO:0000256" key="2">
    <source>
        <dbReference type="ARBA" id="ARBA00022448"/>
    </source>
</evidence>
<organism evidence="6 7">
    <name type="scientific">Victivallis lenta</name>
    <dbReference type="NCBI Taxonomy" id="2606640"/>
    <lineage>
        <taxon>Bacteria</taxon>
        <taxon>Pseudomonadati</taxon>
        <taxon>Lentisphaerota</taxon>
        <taxon>Lentisphaeria</taxon>
        <taxon>Victivallales</taxon>
        <taxon>Victivallaceae</taxon>
        <taxon>Victivallis</taxon>
    </lineage>
</organism>
<keyword evidence="3" id="KW-0547">Nucleotide-binding</keyword>
<dbReference type="RefSeq" id="WP_106052806.1">
    <property type="nucleotide sequence ID" value="NZ_CALXOB010000030.1"/>
</dbReference>
<proteinExistence type="inferred from homology"/>
<dbReference type="InterPro" id="IPR029439">
    <property type="entry name" value="Wzt_C"/>
</dbReference>
<evidence type="ECO:0000313" key="7">
    <source>
        <dbReference type="Proteomes" id="UP000435649"/>
    </source>
</evidence>
<dbReference type="GO" id="GO:0016020">
    <property type="term" value="C:membrane"/>
    <property type="evidence" value="ECO:0007669"/>
    <property type="project" value="InterPro"/>
</dbReference>
<dbReference type="SMART" id="SM00382">
    <property type="entry name" value="AAA"/>
    <property type="match status" value="1"/>
</dbReference>
<dbReference type="Pfam" id="PF00005">
    <property type="entry name" value="ABC_tran"/>
    <property type="match status" value="1"/>
</dbReference>
<dbReference type="InterPro" id="IPR027417">
    <property type="entry name" value="P-loop_NTPase"/>
</dbReference>
<dbReference type="CDD" id="cd10147">
    <property type="entry name" value="Wzt_C-like"/>
    <property type="match status" value="1"/>
</dbReference>
<dbReference type="GO" id="GO:0140359">
    <property type="term" value="F:ABC-type transporter activity"/>
    <property type="evidence" value="ECO:0007669"/>
    <property type="project" value="InterPro"/>
</dbReference>
<dbReference type="PANTHER" id="PTHR46743:SF2">
    <property type="entry name" value="TEICHOIC ACIDS EXPORT ATP-BINDING PROTEIN TAGH"/>
    <property type="match status" value="1"/>
</dbReference>